<protein>
    <submittedName>
        <fullName evidence="2">Uncharacterized protein</fullName>
    </submittedName>
</protein>
<dbReference type="RefSeq" id="XP_018060840.1">
    <property type="nucleotide sequence ID" value="XM_018219060.1"/>
</dbReference>
<dbReference type="KEGG" id="psco:LY89DRAFT_726526"/>
<reference evidence="2 3" key="1">
    <citation type="submission" date="2015-10" db="EMBL/GenBank/DDBJ databases">
        <title>Full genome of DAOMC 229536 Phialocephala scopiformis, a fungal endophyte of spruce producing the potent anti-insectan compound rugulosin.</title>
        <authorList>
            <consortium name="DOE Joint Genome Institute"/>
            <person name="Walker A.K."/>
            <person name="Frasz S.L."/>
            <person name="Seifert K.A."/>
            <person name="Miller J.D."/>
            <person name="Mondo S.J."/>
            <person name="Labutti K."/>
            <person name="Lipzen A."/>
            <person name="Dockter R."/>
            <person name="Kennedy M."/>
            <person name="Grigoriev I.V."/>
            <person name="Spatafora J.W."/>
        </authorList>
    </citation>
    <scope>NUCLEOTIDE SEQUENCE [LARGE SCALE GENOMIC DNA]</scope>
    <source>
        <strain evidence="2 3">CBS 120377</strain>
    </source>
</reference>
<proteinExistence type="predicted"/>
<keyword evidence="3" id="KW-1185">Reference proteome</keyword>
<feature type="region of interest" description="Disordered" evidence="1">
    <location>
        <begin position="1"/>
        <end position="67"/>
    </location>
</feature>
<dbReference type="EMBL" id="KQ947446">
    <property type="protein sequence ID" value="KUJ06485.1"/>
    <property type="molecule type" value="Genomic_DNA"/>
</dbReference>
<evidence type="ECO:0000313" key="2">
    <source>
        <dbReference type="EMBL" id="KUJ06485.1"/>
    </source>
</evidence>
<dbReference type="OrthoDB" id="10668687at2759"/>
<feature type="compositionally biased region" description="Polar residues" evidence="1">
    <location>
        <begin position="25"/>
        <end position="46"/>
    </location>
</feature>
<feature type="region of interest" description="Disordered" evidence="1">
    <location>
        <begin position="349"/>
        <end position="404"/>
    </location>
</feature>
<feature type="compositionally biased region" description="Low complexity" evidence="1">
    <location>
        <begin position="7"/>
        <end position="20"/>
    </location>
</feature>
<feature type="compositionally biased region" description="Low complexity" evidence="1">
    <location>
        <begin position="349"/>
        <end position="361"/>
    </location>
</feature>
<gene>
    <name evidence="2" type="ORF">LY89DRAFT_726526</name>
</gene>
<dbReference type="AlphaFoldDB" id="A0A132B263"/>
<evidence type="ECO:0000313" key="3">
    <source>
        <dbReference type="Proteomes" id="UP000070700"/>
    </source>
</evidence>
<organism evidence="2 3">
    <name type="scientific">Mollisia scopiformis</name>
    <name type="common">Conifer needle endophyte fungus</name>
    <name type="synonym">Phialocephala scopiformis</name>
    <dbReference type="NCBI Taxonomy" id="149040"/>
    <lineage>
        <taxon>Eukaryota</taxon>
        <taxon>Fungi</taxon>
        <taxon>Dikarya</taxon>
        <taxon>Ascomycota</taxon>
        <taxon>Pezizomycotina</taxon>
        <taxon>Leotiomycetes</taxon>
        <taxon>Helotiales</taxon>
        <taxon>Mollisiaceae</taxon>
        <taxon>Mollisia</taxon>
    </lineage>
</organism>
<sequence>MENSDGAALSLSGHSESEGSIAVARSTSAQSNLADMTDNLSRSSVMEQGEDEDDNSSDTASDTEPREYIPGVVPWKLGYLDTRTGEETNPLNRRQLLLNSNAVLIMEAPEGKIYVREETKEDALRKDGIVAQRIEQQTRMLFSGHKTLCSCHYAICWGGCTSNFSTPFGVVGLALNHLYHRIPLNSYWRITEFWKMLAYWGIQMSRGYCGKLAPSLCQKDLHRLGGILMDDVKNVASGREGVLLQVLGLESAPHSIRQVAAVLAQLERDFAWLTHAEARAEQRYGRDRFLKQKIGEEAEITKMIEMDPHAKARGDLNRRNLRNFATEMWVAGQLQLYPSEVLLSIPLPSKAPSSKQSPAKKVLQKAQSKPHNGKIQKAPSSKRQGKQALKKSQDKSHNGKIKPARSAPVPIAISRYMERTYDDLAKMDSPRWAEVYEPGHLADLGLKVGDFGFDYQKLIEPTYLKSPFLTTNQRIVQATSWRQRLYVLLKRVPGNRMKIKVLHRMVQEWEGIGCTNTTFQTCSAALTRKPEFYWEPAETGRCWWLIAHEGKEYEKASGGRKPNLPKAEND</sequence>
<dbReference type="GeneID" id="28828786"/>
<dbReference type="Proteomes" id="UP000070700">
    <property type="component" value="Unassembled WGS sequence"/>
</dbReference>
<dbReference type="InParanoid" id="A0A132B263"/>
<accession>A0A132B263</accession>
<evidence type="ECO:0000256" key="1">
    <source>
        <dbReference type="SAM" id="MobiDB-lite"/>
    </source>
</evidence>
<name>A0A132B263_MOLSC</name>